<dbReference type="FunFam" id="3.30.70.100:FF:000003">
    <property type="entry name" value="Protein NipSnap homolog 2"/>
    <property type="match status" value="1"/>
</dbReference>
<dbReference type="Ensembl" id="ENSCSAVT00000000149.1">
    <property type="protein sequence ID" value="ENSCSAVP00000000148.1"/>
    <property type="gene ID" value="ENSCSAVG00000000079.1"/>
</dbReference>
<dbReference type="AlphaFoldDB" id="H2Y4A0"/>
<dbReference type="PANTHER" id="PTHR21017:SF17">
    <property type="entry name" value="PROTEIN NIPSNAP"/>
    <property type="match status" value="1"/>
</dbReference>
<dbReference type="GeneTree" id="ENSGT00950000183018"/>
<reference evidence="4" key="1">
    <citation type="submission" date="2003-08" db="EMBL/GenBank/DDBJ databases">
        <authorList>
            <person name="Birren B."/>
            <person name="Nusbaum C."/>
            <person name="Abebe A."/>
            <person name="Abouelleil A."/>
            <person name="Adekoya E."/>
            <person name="Ait-zahra M."/>
            <person name="Allen N."/>
            <person name="Allen T."/>
            <person name="An P."/>
            <person name="Anderson M."/>
            <person name="Anderson S."/>
            <person name="Arachchi H."/>
            <person name="Armbruster J."/>
            <person name="Bachantsang P."/>
            <person name="Baldwin J."/>
            <person name="Barry A."/>
            <person name="Bayul T."/>
            <person name="Blitshsteyn B."/>
            <person name="Bloom T."/>
            <person name="Blye J."/>
            <person name="Boguslavskiy L."/>
            <person name="Borowsky M."/>
            <person name="Boukhgalter B."/>
            <person name="Brunache A."/>
            <person name="Butler J."/>
            <person name="Calixte N."/>
            <person name="Calvo S."/>
            <person name="Camarata J."/>
            <person name="Campo K."/>
            <person name="Chang J."/>
            <person name="Cheshatsang Y."/>
            <person name="Citroen M."/>
            <person name="Collymore A."/>
            <person name="Considine T."/>
            <person name="Cook A."/>
            <person name="Cooke P."/>
            <person name="Corum B."/>
            <person name="Cuomo C."/>
            <person name="David R."/>
            <person name="Dawoe T."/>
            <person name="Degray S."/>
            <person name="Dodge S."/>
            <person name="Dooley K."/>
            <person name="Dorje P."/>
            <person name="Dorjee K."/>
            <person name="Dorris L."/>
            <person name="Duffey N."/>
            <person name="Dupes A."/>
            <person name="Elkins T."/>
            <person name="Engels R."/>
            <person name="Erickson J."/>
            <person name="Farina A."/>
            <person name="Faro S."/>
            <person name="Ferreira P."/>
            <person name="Fischer H."/>
            <person name="Fitzgerald M."/>
            <person name="Foley K."/>
            <person name="Gage D."/>
            <person name="Galagan J."/>
            <person name="Gearin G."/>
            <person name="Gnerre S."/>
            <person name="Gnirke A."/>
            <person name="Goyette A."/>
            <person name="Graham J."/>
            <person name="Grandbois E."/>
            <person name="Gyaltsen K."/>
            <person name="Hafez N."/>
            <person name="Hagopian D."/>
            <person name="Hagos B."/>
            <person name="Hall J."/>
            <person name="Hatcher B."/>
            <person name="Heller A."/>
            <person name="Higgins H."/>
            <person name="Honan T."/>
            <person name="Horn A."/>
            <person name="Houde N."/>
            <person name="Hughes L."/>
            <person name="Hulme W."/>
            <person name="Husby E."/>
            <person name="Iliev I."/>
            <person name="Jaffe D."/>
            <person name="Jones C."/>
            <person name="Kamal M."/>
            <person name="Kamat A."/>
            <person name="Kamvysselis M."/>
            <person name="Karlsson E."/>
            <person name="Kells C."/>
            <person name="Kieu A."/>
            <person name="Kisner P."/>
            <person name="Kodira C."/>
            <person name="Kulbokas E."/>
            <person name="Labutti K."/>
            <person name="Lama D."/>
            <person name="Landers T."/>
            <person name="Leger J."/>
            <person name="Levine S."/>
            <person name="Lewis D."/>
            <person name="Lewis T."/>
            <person name="Lindblad-toh K."/>
            <person name="Liu X."/>
            <person name="Lokyitsang T."/>
            <person name="Lokyitsang Y."/>
            <person name="Lucien O."/>
            <person name="Lui A."/>
            <person name="Ma L.J."/>
            <person name="Mabbitt R."/>
            <person name="Macdonald J."/>
            <person name="Maclean C."/>
            <person name="Major J."/>
            <person name="Manning J."/>
            <person name="Marabella R."/>
            <person name="Maru K."/>
            <person name="Matthews C."/>
            <person name="Mauceli E."/>
            <person name="Mccarthy M."/>
            <person name="Mcdonough S."/>
            <person name="Mcghee T."/>
            <person name="Meldrim J."/>
            <person name="Meneus L."/>
            <person name="Mesirov J."/>
            <person name="Mihalev A."/>
            <person name="Mihova T."/>
            <person name="Mikkelsen T."/>
            <person name="Mlenga V."/>
            <person name="Moru K."/>
            <person name="Mozes J."/>
            <person name="Mulrain L."/>
            <person name="Munson G."/>
            <person name="Naylor J."/>
            <person name="Newes C."/>
            <person name="Nguyen C."/>
            <person name="Nguyen N."/>
            <person name="Nguyen T."/>
            <person name="Nicol R."/>
            <person name="Nielsen C."/>
            <person name="Nizzari M."/>
            <person name="Norbu C."/>
            <person name="Norbu N."/>
            <person name="O'donnell P."/>
            <person name="Okoawo O."/>
            <person name="O'leary S."/>
            <person name="Omotosho B."/>
            <person name="O'neill K."/>
            <person name="Osman S."/>
            <person name="Parker S."/>
            <person name="Perrin D."/>
            <person name="Phunkhang P."/>
            <person name="Piqani B."/>
            <person name="Purcell S."/>
            <person name="Rachupka T."/>
            <person name="Ramasamy U."/>
            <person name="Rameau R."/>
            <person name="Ray V."/>
            <person name="Raymond C."/>
            <person name="Retta R."/>
            <person name="Richardson S."/>
            <person name="Rise C."/>
            <person name="Rodriguez J."/>
            <person name="Rogers J."/>
            <person name="Rogov P."/>
            <person name="Rutman M."/>
            <person name="Schupbach R."/>
            <person name="Seaman C."/>
            <person name="Settipalli S."/>
            <person name="Sharpe T."/>
            <person name="Sheridan J."/>
            <person name="Sherpa N."/>
            <person name="Shi J."/>
            <person name="Smirnov S."/>
            <person name="Smith C."/>
            <person name="Sougnez C."/>
            <person name="Spencer B."/>
            <person name="Stalker J."/>
            <person name="Stange-thomann N."/>
            <person name="Stavropoulos S."/>
            <person name="Stetson K."/>
            <person name="Stone C."/>
            <person name="Stone S."/>
            <person name="Stubbs M."/>
            <person name="Talamas J."/>
            <person name="Tchuinga P."/>
            <person name="Tenzing P."/>
            <person name="Tesfaye S."/>
            <person name="Theodore J."/>
            <person name="Thoulutsang Y."/>
            <person name="Topham K."/>
            <person name="Towey S."/>
            <person name="Tsamla T."/>
            <person name="Tsomo N."/>
            <person name="Vallee D."/>
            <person name="Vassiliev H."/>
            <person name="Venkataraman V."/>
            <person name="Vinson J."/>
            <person name="Vo A."/>
            <person name="Wade C."/>
            <person name="Wang S."/>
            <person name="Wangchuk T."/>
            <person name="Wangdi T."/>
            <person name="Whittaker C."/>
            <person name="Wilkinson J."/>
            <person name="Wu Y."/>
            <person name="Wyman D."/>
            <person name="Yadav S."/>
            <person name="Yang S."/>
            <person name="Yang X."/>
            <person name="Yeager S."/>
            <person name="Yee E."/>
            <person name="Young G."/>
            <person name="Zainoun J."/>
            <person name="Zembeck L."/>
            <person name="Zimmer A."/>
            <person name="Zody M."/>
            <person name="Lander E."/>
        </authorList>
    </citation>
    <scope>NUCLEOTIDE SEQUENCE [LARGE SCALE GENOMIC DNA]</scope>
</reference>
<accession>H2Y4A0</accession>
<reference evidence="3" key="3">
    <citation type="submission" date="2025-09" db="UniProtKB">
        <authorList>
            <consortium name="Ensembl"/>
        </authorList>
    </citation>
    <scope>IDENTIFICATION</scope>
</reference>
<dbReference type="OMA" id="NESSWFR"/>
<dbReference type="Pfam" id="PF07978">
    <property type="entry name" value="NIPSNAP"/>
    <property type="match status" value="1"/>
</dbReference>
<keyword evidence="4" id="KW-1185">Reference proteome</keyword>
<evidence type="ECO:0000313" key="3">
    <source>
        <dbReference type="Ensembl" id="ENSCSAVP00000000148.1"/>
    </source>
</evidence>
<dbReference type="Gene3D" id="3.30.70.100">
    <property type="match status" value="2"/>
</dbReference>
<dbReference type="GO" id="GO:0005739">
    <property type="term" value="C:mitochondrion"/>
    <property type="evidence" value="ECO:0007669"/>
    <property type="project" value="TreeGrafter"/>
</dbReference>
<evidence type="ECO:0000313" key="4">
    <source>
        <dbReference type="Proteomes" id="UP000007875"/>
    </source>
</evidence>
<dbReference type="PANTHER" id="PTHR21017">
    <property type="entry name" value="NIPSNAP-RELATED"/>
    <property type="match status" value="1"/>
</dbReference>
<protein>
    <recommendedName>
        <fullName evidence="2">NIPSNAP domain-containing protein</fullName>
    </recommendedName>
</protein>
<dbReference type="InterPro" id="IPR011008">
    <property type="entry name" value="Dimeric_a/b-barrel"/>
</dbReference>
<dbReference type="GO" id="GO:0000423">
    <property type="term" value="P:mitophagy"/>
    <property type="evidence" value="ECO:0007669"/>
    <property type="project" value="UniProtKB-ARBA"/>
</dbReference>
<dbReference type="eggNOG" id="KOG2883">
    <property type="taxonomic scope" value="Eukaryota"/>
</dbReference>
<organism evidence="3 4">
    <name type="scientific">Ciona savignyi</name>
    <name type="common">Pacific transparent sea squirt</name>
    <dbReference type="NCBI Taxonomy" id="51511"/>
    <lineage>
        <taxon>Eukaryota</taxon>
        <taxon>Metazoa</taxon>
        <taxon>Chordata</taxon>
        <taxon>Tunicata</taxon>
        <taxon>Ascidiacea</taxon>
        <taxon>Phlebobranchia</taxon>
        <taxon>Cionidae</taxon>
        <taxon>Ciona</taxon>
    </lineage>
</organism>
<evidence type="ECO:0000259" key="2">
    <source>
        <dbReference type="Pfam" id="PF07978"/>
    </source>
</evidence>
<dbReference type="Proteomes" id="UP000007875">
    <property type="component" value="Unassembled WGS sequence"/>
</dbReference>
<sequence>MILFYSKLQNDVLPQAKGNSKNFFMPKVAPRTDSQSSLLTKKDANHLYKLQFHKVKPEALTDYKQLCAEHLPKISANKELQMECVGSWSCWYGDQDQVVHLWRYTDGFPSIRLANQKLGMEEWYQDMRAERSKMLHSRSNQLLYEFSFWNEVLPREGPNIYELRTYHLKPGTMIEWANNWARGIRARQENSEAVGGFFSEIGDLNVVHHLWAYQDLHHRKETRQSAWHKSGWDNTVYYTVPLIREMKSMIMIPLSYSPLK</sequence>
<comment type="similarity">
    <text evidence="1">Belongs to the NipSnap family.</text>
</comment>
<dbReference type="HOGENOM" id="CLU_053393_1_0_1"/>
<reference evidence="3" key="2">
    <citation type="submission" date="2025-08" db="UniProtKB">
        <authorList>
            <consortium name="Ensembl"/>
        </authorList>
    </citation>
    <scope>IDENTIFICATION</scope>
</reference>
<dbReference type="InterPro" id="IPR051557">
    <property type="entry name" value="NipSnap_domain"/>
</dbReference>
<dbReference type="InterPro" id="IPR012577">
    <property type="entry name" value="NIPSNAP"/>
</dbReference>
<dbReference type="InParanoid" id="H2Y4A0"/>
<feature type="domain" description="NIPSNAP" evidence="2">
    <location>
        <begin position="161"/>
        <end position="258"/>
    </location>
</feature>
<evidence type="ECO:0000256" key="1">
    <source>
        <dbReference type="ARBA" id="ARBA00005291"/>
    </source>
</evidence>
<dbReference type="SUPFAM" id="SSF54909">
    <property type="entry name" value="Dimeric alpha+beta barrel"/>
    <property type="match status" value="2"/>
</dbReference>
<dbReference type="STRING" id="51511.ENSCSAVP00000000148"/>
<proteinExistence type="inferred from homology"/>
<name>H2Y4A0_CIOSA</name>